<sequence>MYSNKFSMGKLKNSYDKWTQPGWRIEQKYSNKVLVGNWVEDTLQFTRECKTANTTYRVDYQPQRDHQSDTTTRGLALRKSEGLPGKHLLSHHGTPSSHYLVTLYDEMYGRQRTSTLPTLRTWHPHRRGWTPEKSDHPIVEPPTNFGLAESRQVGLDKQRPPPAVLSVYRSEYKKQPLSAFCQTRLAGVPRLLSSTLHPANLTNKDLDLKQRPCRQVPDNPVTASLPPHWSQGLVS</sequence>
<dbReference type="EMBL" id="CM055744">
    <property type="protein sequence ID" value="KAJ7998634.1"/>
    <property type="molecule type" value="Genomic_DNA"/>
</dbReference>
<proteinExistence type="predicted"/>
<comment type="caution">
    <text evidence="1">The sequence shown here is derived from an EMBL/GenBank/DDBJ whole genome shotgun (WGS) entry which is preliminary data.</text>
</comment>
<accession>A0ACC2G4G7</accession>
<evidence type="ECO:0000313" key="1">
    <source>
        <dbReference type="EMBL" id="KAJ7998634.1"/>
    </source>
</evidence>
<name>A0ACC2G4G7_DALPE</name>
<evidence type="ECO:0000313" key="2">
    <source>
        <dbReference type="Proteomes" id="UP001157502"/>
    </source>
</evidence>
<protein>
    <submittedName>
        <fullName evidence="1">Uncharacterized protein</fullName>
    </submittedName>
</protein>
<gene>
    <name evidence="1" type="ORF">DPEC_G00206920</name>
</gene>
<reference evidence="1" key="1">
    <citation type="submission" date="2021-05" db="EMBL/GenBank/DDBJ databases">
        <authorList>
            <person name="Pan Q."/>
            <person name="Jouanno E."/>
            <person name="Zahm M."/>
            <person name="Klopp C."/>
            <person name="Cabau C."/>
            <person name="Louis A."/>
            <person name="Berthelot C."/>
            <person name="Parey E."/>
            <person name="Roest Crollius H."/>
            <person name="Montfort J."/>
            <person name="Robinson-Rechavi M."/>
            <person name="Bouchez O."/>
            <person name="Lampietro C."/>
            <person name="Lopez Roques C."/>
            <person name="Donnadieu C."/>
            <person name="Postlethwait J."/>
            <person name="Bobe J."/>
            <person name="Dillon D."/>
            <person name="Chandos A."/>
            <person name="von Hippel F."/>
            <person name="Guiguen Y."/>
        </authorList>
    </citation>
    <scope>NUCLEOTIDE SEQUENCE</scope>
    <source>
        <strain evidence="1">YG-Jan2019</strain>
    </source>
</reference>
<organism evidence="1 2">
    <name type="scientific">Dallia pectoralis</name>
    <name type="common">Alaska blackfish</name>
    <dbReference type="NCBI Taxonomy" id="75939"/>
    <lineage>
        <taxon>Eukaryota</taxon>
        <taxon>Metazoa</taxon>
        <taxon>Chordata</taxon>
        <taxon>Craniata</taxon>
        <taxon>Vertebrata</taxon>
        <taxon>Euteleostomi</taxon>
        <taxon>Actinopterygii</taxon>
        <taxon>Neopterygii</taxon>
        <taxon>Teleostei</taxon>
        <taxon>Protacanthopterygii</taxon>
        <taxon>Esociformes</taxon>
        <taxon>Umbridae</taxon>
        <taxon>Dallia</taxon>
    </lineage>
</organism>
<keyword evidence="2" id="KW-1185">Reference proteome</keyword>
<dbReference type="Proteomes" id="UP001157502">
    <property type="component" value="Chromosome 17"/>
</dbReference>